<dbReference type="Pfam" id="PF01494">
    <property type="entry name" value="FAD_binding_3"/>
    <property type="match status" value="1"/>
</dbReference>
<protein>
    <submittedName>
        <fullName evidence="2">Dehydrogenase (Flavoprotein)</fullName>
    </submittedName>
</protein>
<reference evidence="2 3" key="1">
    <citation type="submission" date="2021-10" db="EMBL/GenBank/DDBJ databases">
        <authorList>
            <person name="Koch H."/>
        </authorList>
    </citation>
    <scope>NUCLEOTIDE SEQUENCE [LARGE SCALE GENOMIC DNA]</scope>
    <source>
        <strain evidence="2">6680</strain>
    </source>
</reference>
<dbReference type="InterPro" id="IPR002938">
    <property type="entry name" value="FAD-bd"/>
</dbReference>
<evidence type="ECO:0000313" key="3">
    <source>
        <dbReference type="Proteomes" id="UP000839052"/>
    </source>
</evidence>
<dbReference type="PANTHER" id="PTHR43747">
    <property type="entry name" value="FAD-BINDING PROTEIN"/>
    <property type="match status" value="1"/>
</dbReference>
<proteinExistence type="predicted"/>
<accession>A0ABM8Z0D2</accession>
<name>A0ABM8Z0D2_9PROT</name>
<gene>
    <name evidence="2" type="ORF">NTG6680_2064</name>
</gene>
<organism evidence="2 3">
    <name type="scientific">Candidatus Nitrotoga arctica</name>
    <dbReference type="NCBI Taxonomy" id="453162"/>
    <lineage>
        <taxon>Bacteria</taxon>
        <taxon>Pseudomonadati</taxon>
        <taxon>Pseudomonadota</taxon>
        <taxon>Betaproteobacteria</taxon>
        <taxon>Nitrosomonadales</taxon>
        <taxon>Gallionellaceae</taxon>
        <taxon>Candidatus Nitrotoga</taxon>
    </lineage>
</organism>
<dbReference type="InterPro" id="IPR036188">
    <property type="entry name" value="FAD/NAD-bd_sf"/>
</dbReference>
<feature type="domain" description="FAD-binding" evidence="1">
    <location>
        <begin position="14"/>
        <end position="338"/>
    </location>
</feature>
<dbReference type="EMBL" id="OU912926">
    <property type="protein sequence ID" value="CAG9933313.1"/>
    <property type="molecule type" value="Genomic_DNA"/>
</dbReference>
<sequence>MPSTRPDPAHTTWDVVIVGAGPAGAATAITLARFGQRVLLVEERVSTRFKLGESLPPTSIDLVKHFLGDPEGPEQQLPGLFRTAGNVSLWATEQADVADFFFTSTGFGLCVERLAFDEALRSNAVAAGATLLKGVRFQSCARIADSTFNWQLRLTSETQTQQYRARYLVDCSGRRAVVARTLGVPTVHNDDRLFAYAQWFSCVGDDDDRYTRIEAAPHGWWYSNRLPGTEGNETKRLVVFHSDKDLPAARMAACRQGFDQLLDDSTHITPLLKARGYHPCGTIRGAPANSQRLQDFCGDAWMAVGDAAQAYDPLSSQGIDKALRTASHAGHMIHYALTDCPQGAAGLDSRNEYVHQYDEQQRQLWQEYLSQRDFYYGIQPRWSDQPFWQRRRQLANEVNRLQIDSPRPTTSRQLTQNSDGA</sequence>
<dbReference type="PANTHER" id="PTHR43747:SF1">
    <property type="entry name" value="SLR1998 PROTEIN"/>
    <property type="match status" value="1"/>
</dbReference>
<dbReference type="PRINTS" id="PR00420">
    <property type="entry name" value="RNGMNOXGNASE"/>
</dbReference>
<evidence type="ECO:0000313" key="2">
    <source>
        <dbReference type="EMBL" id="CAG9933313.1"/>
    </source>
</evidence>
<dbReference type="SUPFAM" id="SSF51905">
    <property type="entry name" value="FAD/NAD(P)-binding domain"/>
    <property type="match status" value="1"/>
</dbReference>
<dbReference type="Gene3D" id="3.50.50.60">
    <property type="entry name" value="FAD/NAD(P)-binding domain"/>
    <property type="match status" value="1"/>
</dbReference>
<keyword evidence="3" id="KW-1185">Reference proteome</keyword>
<dbReference type="Gene3D" id="3.30.9.100">
    <property type="match status" value="1"/>
</dbReference>
<dbReference type="InterPro" id="IPR050816">
    <property type="entry name" value="Flavin-dep_Halogenase_NPB"/>
</dbReference>
<dbReference type="Proteomes" id="UP000839052">
    <property type="component" value="Chromosome"/>
</dbReference>
<dbReference type="RefSeq" id="WP_338140769.1">
    <property type="nucleotide sequence ID" value="NZ_OU912926.1"/>
</dbReference>
<evidence type="ECO:0000259" key="1">
    <source>
        <dbReference type="Pfam" id="PF01494"/>
    </source>
</evidence>